<name>J6F674_TRIAS</name>
<dbReference type="HOGENOM" id="CLU_2374273_0_0_1"/>
<dbReference type="GeneID" id="25991542"/>
<evidence type="ECO:0000313" key="2">
    <source>
        <dbReference type="Proteomes" id="UP000002748"/>
    </source>
</evidence>
<dbReference type="RefSeq" id="XP_014181691.1">
    <property type="nucleotide sequence ID" value="XM_014326216.1"/>
</dbReference>
<proteinExistence type="predicted"/>
<dbReference type="Proteomes" id="UP000002748">
    <property type="component" value="Unassembled WGS sequence"/>
</dbReference>
<gene>
    <name evidence="1" type="ORF">A1Q1_08030</name>
</gene>
<dbReference type="KEGG" id="tasa:A1Q1_08030"/>
<dbReference type="AlphaFoldDB" id="J6F674"/>
<accession>J6F674</accession>
<dbReference type="EMBL" id="ALBS01000087">
    <property type="protein sequence ID" value="EJT50817.1"/>
    <property type="molecule type" value="Genomic_DNA"/>
</dbReference>
<comment type="caution">
    <text evidence="1">The sequence shown here is derived from an EMBL/GenBank/DDBJ whole genome shotgun (WGS) entry which is preliminary data.</text>
</comment>
<protein>
    <submittedName>
        <fullName evidence="1">Uncharacterized protein</fullName>
    </submittedName>
</protein>
<reference evidence="1 2" key="1">
    <citation type="journal article" date="2012" name="Eukaryot. Cell">
        <title>Draft genome sequence of CBS 2479, the standard type strain of Trichosporon asahii.</title>
        <authorList>
            <person name="Yang R.Y."/>
            <person name="Li H.T."/>
            <person name="Zhu H."/>
            <person name="Zhou G.P."/>
            <person name="Wang M."/>
            <person name="Wang L."/>
        </authorList>
    </citation>
    <scope>NUCLEOTIDE SEQUENCE [LARGE SCALE GENOMIC DNA]</scope>
    <source>
        <strain evidence="2">ATCC 90039 / CBS 2479 / JCM 2466 / KCTC 7840 / NCYC 2677 / UAMH 7654</strain>
    </source>
</reference>
<evidence type="ECO:0000313" key="1">
    <source>
        <dbReference type="EMBL" id="EJT50817.1"/>
    </source>
</evidence>
<organism evidence="1 2">
    <name type="scientific">Trichosporon asahii var. asahii (strain ATCC 90039 / CBS 2479 / JCM 2466 / KCTC 7840 / NBRC 103889/ NCYC 2677 / UAMH 7654)</name>
    <name type="common">Yeast</name>
    <dbReference type="NCBI Taxonomy" id="1186058"/>
    <lineage>
        <taxon>Eukaryota</taxon>
        <taxon>Fungi</taxon>
        <taxon>Dikarya</taxon>
        <taxon>Basidiomycota</taxon>
        <taxon>Agaricomycotina</taxon>
        <taxon>Tremellomycetes</taxon>
        <taxon>Trichosporonales</taxon>
        <taxon>Trichosporonaceae</taxon>
        <taxon>Trichosporon</taxon>
    </lineage>
</organism>
<dbReference type="VEuPathDB" id="FungiDB:A1Q1_08030"/>
<sequence length="95" mass="10283">MDARSWATAVSEDLPINIAHGGKRVGSGATSRRLELAVQPKDPAYPSLSLSSFDLQSARVEIILASDSVLESTVTNSKQRTKHARADLIDYRSTV</sequence>